<evidence type="ECO:0000313" key="2">
    <source>
        <dbReference type="Proteomes" id="UP000664032"/>
    </source>
</evidence>
<evidence type="ECO:0000313" key="1">
    <source>
        <dbReference type="EMBL" id="KAH9481662.1"/>
    </source>
</evidence>
<comment type="caution">
    <text evidence="1">The sequence shown here is derived from an EMBL/GenBank/DDBJ whole genome shotgun (WGS) entry which is preliminary data.</text>
</comment>
<keyword evidence="2" id="KW-1185">Reference proteome</keyword>
<proteinExistence type="predicted"/>
<organism evidence="1 2">
    <name type="scientific">Psilocybe cubensis</name>
    <name type="common">Psychedelic mushroom</name>
    <name type="synonym">Stropharia cubensis</name>
    <dbReference type="NCBI Taxonomy" id="181762"/>
    <lineage>
        <taxon>Eukaryota</taxon>
        <taxon>Fungi</taxon>
        <taxon>Dikarya</taxon>
        <taxon>Basidiomycota</taxon>
        <taxon>Agaricomycotina</taxon>
        <taxon>Agaricomycetes</taxon>
        <taxon>Agaricomycetidae</taxon>
        <taxon>Agaricales</taxon>
        <taxon>Agaricineae</taxon>
        <taxon>Strophariaceae</taxon>
        <taxon>Psilocybe</taxon>
    </lineage>
</organism>
<gene>
    <name evidence="1" type="ORF">JR316_0006189</name>
</gene>
<dbReference type="Proteomes" id="UP000664032">
    <property type="component" value="Unassembled WGS sequence"/>
</dbReference>
<protein>
    <submittedName>
        <fullName evidence="1">Uncharacterized protein</fullName>
    </submittedName>
</protein>
<reference evidence="1" key="1">
    <citation type="submission" date="2021-10" db="EMBL/GenBank/DDBJ databases">
        <title>Psilocybe cubensis genome.</title>
        <authorList>
            <person name="Mckernan K.J."/>
            <person name="Crawford S."/>
            <person name="Trippe A."/>
            <person name="Kane L.T."/>
            <person name="Mclaughlin S."/>
        </authorList>
    </citation>
    <scope>NUCLEOTIDE SEQUENCE</scope>
    <source>
        <strain evidence="1">MGC-MH-2018</strain>
    </source>
</reference>
<dbReference type="EMBL" id="JAFIQS020000005">
    <property type="protein sequence ID" value="KAH9481662.1"/>
    <property type="molecule type" value="Genomic_DNA"/>
</dbReference>
<accession>A0ACB8H1Z8</accession>
<name>A0ACB8H1Z8_PSICU</name>
<sequence length="493" mass="55406">MLTRHETEILTVSASTETPAGQQTEIVTFALSSQSTTSRRSRQTGNRFPVLGYTYYTMSFSSNPVMRTFIATTNSAFPDRIPQINVSEKFSNPNKVAVKSAMVSVGQHRYLLVGYFDPAMPPNLKLREITIIETETGAHHTMDPDTPAPQNLPLSSRPAFRQMPQYPLIDILTYDFADWLRNTEEHNNLENQCVGLLLYGRVLNQSSVQPSQSREDAERANQTEPETRQRPEGTSTPQEQVEVPQVPRADEEERRAGEKERESREEVSIRRPPNTVETDIEPKSESESDAAGPSISLALDNRRRKKSSTISSRNPRSSSAGPSRSNAHRTSSTASPSGHSRSDSTEERLRLIKTMTSTIGTFKSKGETVQYRLITCHSPDKLSNVPSFLLPNPNPGDVITHRIPNAQSFEDAQLWLYIDNEQGWVDQDGIYGFWETPILHPLCADHCLRSKEGKPTWNTRTTWDKYRKDHNVHLLSERLASEALSAIESLAAD</sequence>